<feature type="domain" description="DUF5110" evidence="5">
    <location>
        <begin position="749"/>
        <end position="815"/>
    </location>
</feature>
<evidence type="ECO:0000256" key="2">
    <source>
        <dbReference type="RuleBase" id="RU361185"/>
    </source>
</evidence>
<comment type="caution">
    <text evidence="7">The sequence shown here is derived from an EMBL/GenBank/DDBJ whole genome shotgun (WGS) entry which is preliminary data.</text>
</comment>
<dbReference type="AlphaFoldDB" id="A0A511YPV0"/>
<gene>
    <name evidence="7" type="ORF">CHA01nite_29380</name>
</gene>
<dbReference type="GO" id="GO:0005975">
    <property type="term" value="P:carbohydrate metabolic process"/>
    <property type="evidence" value="ECO:0007669"/>
    <property type="project" value="InterPro"/>
</dbReference>
<evidence type="ECO:0000313" key="8">
    <source>
        <dbReference type="Proteomes" id="UP000321863"/>
    </source>
</evidence>
<evidence type="ECO:0000259" key="3">
    <source>
        <dbReference type="Pfam" id="PF01055"/>
    </source>
</evidence>
<feature type="domain" description="Glycosyl hydrolase family 31 C-terminal" evidence="6">
    <location>
        <begin position="615"/>
        <end position="654"/>
    </location>
</feature>
<protein>
    <submittedName>
        <fullName evidence="7">Xylosidase</fullName>
    </submittedName>
</protein>
<proteinExistence type="inferred from homology"/>
<dbReference type="InterPro" id="IPR048395">
    <property type="entry name" value="Glyco_hydro_31_C"/>
</dbReference>
<dbReference type="SUPFAM" id="SSF51445">
    <property type="entry name" value="(Trans)glycosidases"/>
    <property type="match status" value="1"/>
</dbReference>
<dbReference type="InterPro" id="IPR017853">
    <property type="entry name" value="GH"/>
</dbReference>
<accession>A0A511YPV0</accession>
<keyword evidence="2" id="KW-0378">Hydrolase</keyword>
<dbReference type="CDD" id="cd06591">
    <property type="entry name" value="GH31_xylosidase_XylS"/>
    <property type="match status" value="1"/>
</dbReference>
<dbReference type="SUPFAM" id="SSF74650">
    <property type="entry name" value="Galactose mutarotase-like"/>
    <property type="match status" value="1"/>
</dbReference>
<dbReference type="Pfam" id="PF01055">
    <property type="entry name" value="Glyco_hydro_31_2nd"/>
    <property type="match status" value="1"/>
</dbReference>
<dbReference type="GO" id="GO:0004553">
    <property type="term" value="F:hydrolase activity, hydrolyzing O-glycosyl compounds"/>
    <property type="evidence" value="ECO:0007669"/>
    <property type="project" value="InterPro"/>
</dbReference>
<dbReference type="PANTHER" id="PTHR43863:SF2">
    <property type="entry name" value="MALTASE-GLUCOAMYLASE"/>
    <property type="match status" value="1"/>
</dbReference>
<keyword evidence="2" id="KW-0326">Glycosidase</keyword>
<dbReference type="Gene3D" id="3.20.20.80">
    <property type="entry name" value="Glycosidases"/>
    <property type="match status" value="1"/>
</dbReference>
<reference evidence="7 8" key="1">
    <citation type="submission" date="2019-07" db="EMBL/GenBank/DDBJ databases">
        <title>Whole genome shotgun sequence of Chryseobacterium hagamense NBRC 105253.</title>
        <authorList>
            <person name="Hosoyama A."/>
            <person name="Uohara A."/>
            <person name="Ohji S."/>
            <person name="Ichikawa N."/>
        </authorList>
    </citation>
    <scope>NUCLEOTIDE SEQUENCE [LARGE SCALE GENOMIC DNA]</scope>
    <source>
        <strain evidence="7 8">NBRC 105253</strain>
    </source>
</reference>
<dbReference type="Proteomes" id="UP000321863">
    <property type="component" value="Unassembled WGS sequence"/>
</dbReference>
<name>A0A511YPV0_9FLAO</name>
<keyword evidence="8" id="KW-1185">Reference proteome</keyword>
<dbReference type="GO" id="GO:0030246">
    <property type="term" value="F:carbohydrate binding"/>
    <property type="evidence" value="ECO:0007669"/>
    <property type="project" value="InterPro"/>
</dbReference>
<dbReference type="SUPFAM" id="SSF51011">
    <property type="entry name" value="Glycosyl hydrolase domain"/>
    <property type="match status" value="2"/>
</dbReference>
<feature type="domain" description="Glycosyl hydrolase family 31 C-terminal" evidence="6">
    <location>
        <begin position="686"/>
        <end position="733"/>
    </location>
</feature>
<dbReference type="InterPro" id="IPR000322">
    <property type="entry name" value="Glyco_hydro_31_TIM"/>
</dbReference>
<dbReference type="Pfam" id="PF17137">
    <property type="entry name" value="DUF5110"/>
    <property type="match status" value="1"/>
</dbReference>
<dbReference type="Gene3D" id="2.60.40.1180">
    <property type="entry name" value="Golgi alpha-mannosidase II"/>
    <property type="match status" value="2"/>
</dbReference>
<evidence type="ECO:0000313" key="7">
    <source>
        <dbReference type="EMBL" id="GEN77198.1"/>
    </source>
</evidence>
<dbReference type="InterPro" id="IPR011013">
    <property type="entry name" value="Gal_mutarotase_sf_dom"/>
</dbReference>
<organism evidence="7 8">
    <name type="scientific">Chryseobacterium hagamense</name>
    <dbReference type="NCBI Taxonomy" id="395935"/>
    <lineage>
        <taxon>Bacteria</taxon>
        <taxon>Pseudomonadati</taxon>
        <taxon>Bacteroidota</taxon>
        <taxon>Flavobacteriia</taxon>
        <taxon>Flavobacteriales</taxon>
        <taxon>Weeksellaceae</taxon>
        <taxon>Chryseobacterium group</taxon>
        <taxon>Chryseobacterium</taxon>
    </lineage>
</organism>
<dbReference type="InterPro" id="IPR033403">
    <property type="entry name" value="DUF5110"/>
</dbReference>
<dbReference type="Pfam" id="PF13802">
    <property type="entry name" value="Gal_mutarotas_2"/>
    <property type="match status" value="1"/>
</dbReference>
<evidence type="ECO:0000256" key="1">
    <source>
        <dbReference type="ARBA" id="ARBA00007806"/>
    </source>
</evidence>
<feature type="domain" description="Glycoside hydrolase family 31 TIM barrel" evidence="3">
    <location>
        <begin position="264"/>
        <end position="604"/>
    </location>
</feature>
<comment type="similarity">
    <text evidence="1 2">Belongs to the glycosyl hydrolase 31 family.</text>
</comment>
<evidence type="ECO:0000259" key="4">
    <source>
        <dbReference type="Pfam" id="PF13802"/>
    </source>
</evidence>
<evidence type="ECO:0000259" key="6">
    <source>
        <dbReference type="Pfam" id="PF21365"/>
    </source>
</evidence>
<evidence type="ECO:0000259" key="5">
    <source>
        <dbReference type="Pfam" id="PF17137"/>
    </source>
</evidence>
<dbReference type="InterPro" id="IPR025887">
    <property type="entry name" value="Glyco_hydro_31_N_dom"/>
</dbReference>
<dbReference type="InterPro" id="IPR051816">
    <property type="entry name" value="Glycosyl_Hydrolase_31"/>
</dbReference>
<feature type="domain" description="Glycoside hydrolase family 31 N-terminal" evidence="4">
    <location>
        <begin position="65"/>
        <end position="222"/>
    </location>
</feature>
<sequence length="837" mass="96588">MKFDEKKRSEPDFNSSYVMKYKDINLKKATVTVMMITAGWYQSVYAQAYVKNDSGLSFTAGHMDVKVMFYGPDIIRVVKYPAGKPFEKNSLAVIKKEQKTRFSVSEKGGFIVVKSNALQLSIDVKTGKITYRSTSGQELLKETDADFKPFNDAGNQTLSVTQTFQLEKEEPIYGLGILQNGKLSQRNTDVRMVQNNTWDFIPFFQSVKGYGIYWDNESPTQFTDRPQKTSFSSEVGEGIDYYFIYGKNADGVVAGMRNLTGNVPMLPLWTYGYWQSKERYKSQDELTEVVKKYRDLKVPLDGIIQDWQYWGNNYQWNAMDFISPDFPDARKMIREIHDRNAHLAVSIWSSFGPMTNPYREMDQKGMLFNFKTWPESGREVWPPDMNYPSGVRVYDAYNPEARDIYWKYLNKGVFSLGVDSWWMDSTEPDHLSQKPEDLDTRTYLGSFRKVRNAYPLMTVGGVYDHQRQTTSDKRVFILTRSAFAGQQRYAANTWSGDINSSWENLRNQVPAGLNFSLTGNPNFNSDIGGFFAGVYKRNGGAQNKMFQELYVRWLQYGTFTPMMRSHGTDVPREIYQFGQKGEVVYDAIEKFIRLRYAMLPYIYSVSRDVSQNNSSFLRALPMDFPSDKKTWDINSEYLFGKSFLVAPVLNPQYTPEKIVKTDENQGWDKKEESRENPVANVDFTQPKTMKVYLPAGAGWFDFWTNEKHRGGQEIQKTVNIQNIPLYVKAGSIIPFGPDVQYATEKKWDNLTVKIYPGTDADFVLYEDEFDNYNYEKGAFAEIPFHWNEKSKTLTVEARKGQFNGMIEKRNFSLILPDGQQKTVVYLGKKISVSFKSS</sequence>
<dbReference type="InterPro" id="IPR013780">
    <property type="entry name" value="Glyco_hydro_b"/>
</dbReference>
<dbReference type="PANTHER" id="PTHR43863">
    <property type="entry name" value="HYDROLASE, PUTATIVE (AFU_ORTHOLOGUE AFUA_1G03140)-RELATED"/>
    <property type="match status" value="1"/>
</dbReference>
<dbReference type="EMBL" id="BJYJ01000019">
    <property type="protein sequence ID" value="GEN77198.1"/>
    <property type="molecule type" value="Genomic_DNA"/>
</dbReference>
<dbReference type="CDD" id="cd14752">
    <property type="entry name" value="GH31_N"/>
    <property type="match status" value="1"/>
</dbReference>
<dbReference type="Pfam" id="PF21365">
    <property type="entry name" value="Glyco_hydro_31_3rd"/>
    <property type="match status" value="2"/>
</dbReference>
<dbReference type="Gene3D" id="2.60.40.1760">
    <property type="entry name" value="glycosyl hydrolase (family 31)"/>
    <property type="match status" value="1"/>
</dbReference>